<dbReference type="InterPro" id="IPR032677">
    <property type="entry name" value="GTP_cyclohydro_II"/>
</dbReference>
<evidence type="ECO:0000313" key="6">
    <source>
        <dbReference type="Proteomes" id="UP000309117"/>
    </source>
</evidence>
<dbReference type="GO" id="GO:0005829">
    <property type="term" value="C:cytosol"/>
    <property type="evidence" value="ECO:0007669"/>
    <property type="project" value="TreeGrafter"/>
</dbReference>
<proteinExistence type="predicted"/>
<protein>
    <submittedName>
        <fullName evidence="5">Riboflavin biosynthesis protein RibA</fullName>
    </submittedName>
</protein>
<reference evidence="5 6" key="1">
    <citation type="submission" date="2019-04" db="EMBL/GenBank/DDBJ databases">
        <title>Microbes associate with the intestines of laboratory mice.</title>
        <authorList>
            <person name="Navarre W."/>
            <person name="Wong E."/>
            <person name="Huang K."/>
            <person name="Tropini C."/>
            <person name="Ng K."/>
            <person name="Yu B."/>
        </authorList>
    </citation>
    <scope>NUCLEOTIDE SEQUENCE [LARGE SCALE GENOMIC DNA]</scope>
    <source>
        <strain evidence="5 6">NM61_E11</strain>
    </source>
</reference>
<evidence type="ECO:0000313" key="5">
    <source>
        <dbReference type="EMBL" id="TGY16882.1"/>
    </source>
</evidence>
<sequence>MAPEIFKDLKIKQVDLLTNNPDKIDQLQDYGIQIHQRISLEIEPNEFDLYYLQTKKNKFHHLLNLKEAE</sequence>
<comment type="pathway">
    <text evidence="1">Cofactor biosynthesis; riboflavin biosynthesis.</text>
</comment>
<dbReference type="InterPro" id="IPR036144">
    <property type="entry name" value="RibA-like_sf"/>
</dbReference>
<dbReference type="PANTHER" id="PTHR21327">
    <property type="entry name" value="GTP CYCLOHYDROLASE II-RELATED"/>
    <property type="match status" value="1"/>
</dbReference>
<dbReference type="AlphaFoldDB" id="A0A4S2BR16"/>
<keyword evidence="3" id="KW-0479">Metal-binding</keyword>
<dbReference type="Proteomes" id="UP000309117">
    <property type="component" value="Unassembled WGS sequence"/>
</dbReference>
<gene>
    <name evidence="5" type="ORF">E5351_02500</name>
</gene>
<evidence type="ECO:0000256" key="1">
    <source>
        <dbReference type="ARBA" id="ARBA00005104"/>
    </source>
</evidence>
<dbReference type="GO" id="GO:0003935">
    <property type="term" value="F:GTP cyclohydrolase II activity"/>
    <property type="evidence" value="ECO:0007669"/>
    <property type="project" value="TreeGrafter"/>
</dbReference>
<dbReference type="Gene3D" id="3.40.50.10990">
    <property type="entry name" value="GTP cyclohydrolase II"/>
    <property type="match status" value="1"/>
</dbReference>
<keyword evidence="2" id="KW-0686">Riboflavin biosynthesis</keyword>
<comment type="caution">
    <text evidence="5">The sequence shown here is derived from an EMBL/GenBank/DDBJ whole genome shotgun (WGS) entry which is preliminary data.</text>
</comment>
<dbReference type="GO" id="GO:0009231">
    <property type="term" value="P:riboflavin biosynthetic process"/>
    <property type="evidence" value="ECO:0007669"/>
    <property type="project" value="UniProtKB-UniPathway"/>
</dbReference>
<dbReference type="GO" id="GO:0046872">
    <property type="term" value="F:metal ion binding"/>
    <property type="evidence" value="ECO:0007669"/>
    <property type="project" value="UniProtKB-KW"/>
</dbReference>
<dbReference type="Pfam" id="PF00925">
    <property type="entry name" value="GTP_cyclohydro2"/>
    <property type="match status" value="1"/>
</dbReference>
<dbReference type="EMBL" id="SRYV01000003">
    <property type="protein sequence ID" value="TGY16882.1"/>
    <property type="molecule type" value="Genomic_DNA"/>
</dbReference>
<organism evidence="5 6">
    <name type="scientific">Lactobacillus intestinalis</name>
    <dbReference type="NCBI Taxonomy" id="151781"/>
    <lineage>
        <taxon>Bacteria</taxon>
        <taxon>Bacillati</taxon>
        <taxon>Bacillota</taxon>
        <taxon>Bacilli</taxon>
        <taxon>Lactobacillales</taxon>
        <taxon>Lactobacillaceae</taxon>
        <taxon>Lactobacillus</taxon>
    </lineage>
</organism>
<evidence type="ECO:0000259" key="4">
    <source>
        <dbReference type="Pfam" id="PF00925"/>
    </source>
</evidence>
<dbReference type="PANTHER" id="PTHR21327:SF18">
    <property type="entry name" value="3,4-DIHYDROXY-2-BUTANONE 4-PHOSPHATE SYNTHASE"/>
    <property type="match status" value="1"/>
</dbReference>
<accession>A0A4S2BR16</accession>
<dbReference type="UniPathway" id="UPA00275"/>
<dbReference type="SUPFAM" id="SSF142695">
    <property type="entry name" value="RibA-like"/>
    <property type="match status" value="1"/>
</dbReference>
<evidence type="ECO:0000256" key="2">
    <source>
        <dbReference type="ARBA" id="ARBA00022619"/>
    </source>
</evidence>
<feature type="domain" description="GTP cyclohydrolase II" evidence="4">
    <location>
        <begin position="2"/>
        <end position="38"/>
    </location>
</feature>
<name>A0A4S2BR16_9LACO</name>
<evidence type="ECO:0000256" key="3">
    <source>
        <dbReference type="ARBA" id="ARBA00022723"/>
    </source>
</evidence>